<reference evidence="1 2" key="1">
    <citation type="submission" date="2020-06" db="EMBL/GenBank/DDBJ databases">
        <authorList>
            <consortium name="Wellcome Sanger Institute Data Sharing"/>
        </authorList>
    </citation>
    <scope>NUCLEOTIDE SEQUENCE [LARGE SCALE GENOMIC DNA]</scope>
</reference>
<name>A0AAY4AVE3_9TELE</name>
<reference evidence="1" key="3">
    <citation type="submission" date="2025-09" db="UniProtKB">
        <authorList>
            <consortium name="Ensembl"/>
        </authorList>
    </citation>
    <scope>IDENTIFICATION</scope>
</reference>
<evidence type="ECO:0008006" key="3">
    <source>
        <dbReference type="Google" id="ProtNLM"/>
    </source>
</evidence>
<organism evidence="1 2">
    <name type="scientific">Denticeps clupeoides</name>
    <name type="common">denticle herring</name>
    <dbReference type="NCBI Taxonomy" id="299321"/>
    <lineage>
        <taxon>Eukaryota</taxon>
        <taxon>Metazoa</taxon>
        <taxon>Chordata</taxon>
        <taxon>Craniata</taxon>
        <taxon>Vertebrata</taxon>
        <taxon>Euteleostomi</taxon>
        <taxon>Actinopterygii</taxon>
        <taxon>Neopterygii</taxon>
        <taxon>Teleostei</taxon>
        <taxon>Clupei</taxon>
        <taxon>Clupeiformes</taxon>
        <taxon>Denticipitoidei</taxon>
        <taxon>Denticipitidae</taxon>
        <taxon>Denticeps</taxon>
    </lineage>
</organism>
<reference evidence="1" key="2">
    <citation type="submission" date="2025-08" db="UniProtKB">
        <authorList>
            <consortium name="Ensembl"/>
        </authorList>
    </citation>
    <scope>IDENTIFICATION</scope>
</reference>
<dbReference type="SUPFAM" id="SSF46689">
    <property type="entry name" value="Homeodomain-like"/>
    <property type="match status" value="1"/>
</dbReference>
<dbReference type="InterPro" id="IPR036388">
    <property type="entry name" value="WH-like_DNA-bd_sf"/>
</dbReference>
<proteinExistence type="predicted"/>
<evidence type="ECO:0000313" key="1">
    <source>
        <dbReference type="Ensembl" id="ENSDCDP00010011351.1"/>
    </source>
</evidence>
<dbReference type="GeneTree" id="ENSGT01150000287739"/>
<accession>A0AAY4AVE3</accession>
<dbReference type="Proteomes" id="UP000694580">
    <property type="component" value="Chromosome 9"/>
</dbReference>
<dbReference type="InterPro" id="IPR009057">
    <property type="entry name" value="Homeodomain-like_sf"/>
</dbReference>
<protein>
    <recommendedName>
        <fullName evidence="3">Transposase Tc1-like domain-containing protein</fullName>
    </recommendedName>
</protein>
<sequence>MGKTCDLSEFDRGMIVGARRSGCSISQAADLLGFSRSTVSRVYREWRERQKTSSQRHYCGRKHLVDELGQVRLARIIEANRNATTAQITSLYNEGEKKGISQRTTRRALKQMGYSKELENQNRDEQKLPLPVLNDRHFLTIRTGKKKNKNKG</sequence>
<keyword evidence="2" id="KW-1185">Reference proteome</keyword>
<dbReference type="Ensembl" id="ENSDCDT00010011876.1">
    <property type="protein sequence ID" value="ENSDCDP00010011351.1"/>
    <property type="gene ID" value="ENSDCDG00010005026.1"/>
</dbReference>
<evidence type="ECO:0000313" key="2">
    <source>
        <dbReference type="Proteomes" id="UP000694580"/>
    </source>
</evidence>
<dbReference type="Pfam" id="PF13384">
    <property type="entry name" value="HTH_23"/>
    <property type="match status" value="1"/>
</dbReference>
<dbReference type="AlphaFoldDB" id="A0AAY4AVE3"/>
<dbReference type="Gene3D" id="1.10.10.10">
    <property type="entry name" value="Winged helix-like DNA-binding domain superfamily/Winged helix DNA-binding domain"/>
    <property type="match status" value="1"/>
</dbReference>